<evidence type="ECO:0000256" key="6">
    <source>
        <dbReference type="SAM" id="Phobius"/>
    </source>
</evidence>
<dbReference type="PANTHER" id="PTHR33931">
    <property type="entry name" value="HOLIN-LIKE PROTEIN CIDA-RELATED"/>
    <property type="match status" value="1"/>
</dbReference>
<evidence type="ECO:0000256" key="3">
    <source>
        <dbReference type="ARBA" id="ARBA00022692"/>
    </source>
</evidence>
<feature type="transmembrane region" description="Helical" evidence="6">
    <location>
        <begin position="34"/>
        <end position="54"/>
    </location>
</feature>
<feature type="transmembrane region" description="Helical" evidence="6">
    <location>
        <begin position="92"/>
        <end position="115"/>
    </location>
</feature>
<evidence type="ECO:0000256" key="1">
    <source>
        <dbReference type="ARBA" id="ARBA00004651"/>
    </source>
</evidence>
<evidence type="ECO:0000256" key="4">
    <source>
        <dbReference type="ARBA" id="ARBA00022989"/>
    </source>
</evidence>
<dbReference type="Proteomes" id="UP000295793">
    <property type="component" value="Unassembled WGS sequence"/>
</dbReference>
<keyword evidence="4 6" id="KW-1133">Transmembrane helix</keyword>
<organism evidence="7 8">
    <name type="scientific">Reinekea marinisedimentorum</name>
    <dbReference type="NCBI Taxonomy" id="230495"/>
    <lineage>
        <taxon>Bacteria</taxon>
        <taxon>Pseudomonadati</taxon>
        <taxon>Pseudomonadota</taxon>
        <taxon>Gammaproteobacteria</taxon>
        <taxon>Oceanospirillales</taxon>
        <taxon>Saccharospirillaceae</taxon>
        <taxon>Reinekea</taxon>
    </lineage>
</organism>
<dbReference type="OrthoDB" id="385012at2"/>
<gene>
    <name evidence="7" type="ORF">BCF53_109115</name>
</gene>
<keyword evidence="8" id="KW-1185">Reference proteome</keyword>
<comment type="subcellular location">
    <subcellularLocation>
        <location evidence="1">Cell membrane</location>
        <topology evidence="1">Multi-pass membrane protein</topology>
    </subcellularLocation>
</comment>
<accession>A0A4R3I3V9</accession>
<evidence type="ECO:0000256" key="5">
    <source>
        <dbReference type="ARBA" id="ARBA00023136"/>
    </source>
</evidence>
<feature type="transmembrane region" description="Helical" evidence="6">
    <location>
        <begin position="7"/>
        <end position="28"/>
    </location>
</feature>
<dbReference type="InterPro" id="IPR005538">
    <property type="entry name" value="LrgA/CidA"/>
</dbReference>
<protein>
    <submittedName>
        <fullName evidence="7">Holin-like protein</fullName>
    </submittedName>
</protein>
<evidence type="ECO:0000313" key="7">
    <source>
        <dbReference type="EMBL" id="TCS40406.1"/>
    </source>
</evidence>
<keyword evidence="5 6" id="KW-0472">Membrane</keyword>
<dbReference type="Pfam" id="PF03788">
    <property type="entry name" value="LrgA"/>
    <property type="match status" value="1"/>
</dbReference>
<evidence type="ECO:0000313" key="8">
    <source>
        <dbReference type="Proteomes" id="UP000295793"/>
    </source>
</evidence>
<dbReference type="PANTHER" id="PTHR33931:SF2">
    <property type="entry name" value="HOLIN-LIKE PROTEIN CIDA"/>
    <property type="match status" value="1"/>
</dbReference>
<dbReference type="EMBL" id="SLZR01000009">
    <property type="protein sequence ID" value="TCS40406.1"/>
    <property type="molecule type" value="Genomic_DNA"/>
</dbReference>
<name>A0A4R3I3V9_9GAMM</name>
<evidence type="ECO:0000256" key="2">
    <source>
        <dbReference type="ARBA" id="ARBA00022475"/>
    </source>
</evidence>
<proteinExistence type="predicted"/>
<reference evidence="7 8" key="1">
    <citation type="submission" date="2019-03" db="EMBL/GenBank/DDBJ databases">
        <title>Genomic Encyclopedia of Archaeal and Bacterial Type Strains, Phase II (KMG-II): from individual species to whole genera.</title>
        <authorList>
            <person name="Goeker M."/>
        </authorList>
    </citation>
    <scope>NUCLEOTIDE SEQUENCE [LARGE SCALE GENOMIC DNA]</scope>
    <source>
        <strain evidence="7 8">DSM 15388</strain>
    </source>
</reference>
<dbReference type="GO" id="GO:0005886">
    <property type="term" value="C:plasma membrane"/>
    <property type="evidence" value="ECO:0007669"/>
    <property type="project" value="UniProtKB-SubCell"/>
</dbReference>
<keyword evidence="3 6" id="KW-0812">Transmembrane</keyword>
<feature type="transmembrane region" description="Helical" evidence="6">
    <location>
        <begin position="66"/>
        <end position="86"/>
    </location>
</feature>
<dbReference type="AlphaFoldDB" id="A0A4R3I3V9"/>
<sequence length="122" mass="13373">MLCAGFSWVVSVAGIFVLILFWLGGSALVEFLNWPIPGSVMGLMGLWVALVINGGVPEWLKKPSSLLIRNMTLLFVPAGVGLINHWDRLTEHGLAMVVIITASTLLTVVLMILIFKLFRVKL</sequence>
<keyword evidence="2" id="KW-1003">Cell membrane</keyword>
<comment type="caution">
    <text evidence="7">The sequence shown here is derived from an EMBL/GenBank/DDBJ whole genome shotgun (WGS) entry which is preliminary data.</text>
</comment>